<keyword evidence="9" id="KW-0902">Two-component regulatory system</keyword>
<dbReference type="InterPro" id="IPR005467">
    <property type="entry name" value="His_kinase_dom"/>
</dbReference>
<evidence type="ECO:0000256" key="5">
    <source>
        <dbReference type="ARBA" id="ARBA00022553"/>
    </source>
</evidence>
<dbReference type="Pfam" id="PF01584">
    <property type="entry name" value="CheW"/>
    <property type="match status" value="1"/>
</dbReference>
<name>U5CQ06_CALSX</name>
<dbReference type="PROSITE" id="PS50109">
    <property type="entry name" value="HIS_KIN"/>
    <property type="match status" value="1"/>
</dbReference>
<dbReference type="Proteomes" id="UP000016856">
    <property type="component" value="Unassembled WGS sequence"/>
</dbReference>
<evidence type="ECO:0000256" key="9">
    <source>
        <dbReference type="ARBA" id="ARBA00023012"/>
    </source>
</evidence>
<comment type="caution">
    <text evidence="13">The sequence shown here is derived from an EMBL/GenBank/DDBJ whole genome shotgun (WGS) entry which is preliminary data.</text>
</comment>
<dbReference type="PATRIC" id="fig|1388761.3.peg.1697"/>
<dbReference type="GO" id="GO:0005524">
    <property type="term" value="F:ATP binding"/>
    <property type="evidence" value="ECO:0007669"/>
    <property type="project" value="UniProtKB-KW"/>
</dbReference>
<dbReference type="SMART" id="SM00387">
    <property type="entry name" value="HATPase_c"/>
    <property type="match status" value="1"/>
</dbReference>
<dbReference type="Gene3D" id="3.30.565.10">
    <property type="entry name" value="Histidine kinase-like ATPase, C-terminal domain"/>
    <property type="match status" value="1"/>
</dbReference>
<evidence type="ECO:0000259" key="12">
    <source>
        <dbReference type="PROSITE" id="PS50851"/>
    </source>
</evidence>
<proteinExistence type="predicted"/>
<dbReference type="InterPro" id="IPR004105">
    <property type="entry name" value="CheA-like_dim"/>
</dbReference>
<evidence type="ECO:0000256" key="3">
    <source>
        <dbReference type="ARBA" id="ARBA00021495"/>
    </source>
</evidence>
<comment type="catalytic activity">
    <reaction evidence="1">
        <text>ATP + protein L-histidine = ADP + protein N-phospho-L-histidine.</text>
        <dbReference type="EC" id="2.7.13.3"/>
    </reaction>
</comment>
<keyword evidence="4" id="KW-0145">Chemotaxis</keyword>
<dbReference type="CDD" id="cd16916">
    <property type="entry name" value="HATPase_CheA-like"/>
    <property type="match status" value="1"/>
</dbReference>
<gene>
    <name evidence="13" type="ORF">O163_08430</name>
</gene>
<dbReference type="SMART" id="SM00260">
    <property type="entry name" value="CheW"/>
    <property type="match status" value="1"/>
</dbReference>
<dbReference type="PANTHER" id="PTHR43395:SF10">
    <property type="entry name" value="CHEMOTAXIS PROTEIN CHEA"/>
    <property type="match status" value="1"/>
</dbReference>
<evidence type="ECO:0000256" key="2">
    <source>
        <dbReference type="ARBA" id="ARBA00012438"/>
    </source>
</evidence>
<reference evidence="13 14" key="1">
    <citation type="journal article" date="2013" name="Genome Announc.">
        <title>Draft Genome Sequence of an Anaerobic and Extremophilic Bacterium, Caldanaerobacter yonseiensis, Isolated from a Geothermal Hot Stream.</title>
        <authorList>
            <person name="Lee S.J."/>
            <person name="Lee Y.J."/>
            <person name="Park G.S."/>
            <person name="Kim B.C."/>
            <person name="Lee S.J."/>
            <person name="Shin J.H."/>
            <person name="Lee D.W."/>
        </authorList>
    </citation>
    <scope>NUCLEOTIDE SEQUENCE [LARGE SCALE GENOMIC DNA]</scope>
    <source>
        <strain evidence="13 14">KB-1</strain>
    </source>
</reference>
<dbReference type="SUPFAM" id="SSF50341">
    <property type="entry name" value="CheW-like"/>
    <property type="match status" value="1"/>
</dbReference>
<keyword evidence="8" id="KW-0547">Nucleotide-binding</keyword>
<dbReference type="GO" id="GO:0005737">
    <property type="term" value="C:cytoplasm"/>
    <property type="evidence" value="ECO:0007669"/>
    <property type="project" value="InterPro"/>
</dbReference>
<dbReference type="InterPro" id="IPR051315">
    <property type="entry name" value="Bact_Chemotaxis_CheA"/>
</dbReference>
<dbReference type="Pfam" id="PF02895">
    <property type="entry name" value="H-kinase_dim"/>
    <property type="match status" value="1"/>
</dbReference>
<keyword evidence="6" id="KW-0808">Transferase</keyword>
<dbReference type="PRINTS" id="PR00344">
    <property type="entry name" value="BCTRLSENSOR"/>
</dbReference>
<dbReference type="EC" id="2.7.13.3" evidence="2"/>
<evidence type="ECO:0000256" key="6">
    <source>
        <dbReference type="ARBA" id="ARBA00022679"/>
    </source>
</evidence>
<dbReference type="PANTHER" id="PTHR43395">
    <property type="entry name" value="SENSOR HISTIDINE KINASE CHEA"/>
    <property type="match status" value="1"/>
</dbReference>
<dbReference type="PROSITE" id="PS50851">
    <property type="entry name" value="CHEW"/>
    <property type="match status" value="1"/>
</dbReference>
<feature type="domain" description="Histidine kinase" evidence="11">
    <location>
        <begin position="487"/>
        <end position="689"/>
    </location>
</feature>
<feature type="domain" description="CheW-like" evidence="12">
    <location>
        <begin position="691"/>
        <end position="821"/>
    </location>
</feature>
<protein>
    <recommendedName>
        <fullName evidence="3">Chemotaxis protein CheA</fullName>
        <ecNumber evidence="2">2.7.13.3</ecNumber>
    </recommendedName>
</protein>
<dbReference type="Gene3D" id="1.10.287.560">
    <property type="entry name" value="Histidine kinase CheA-like, homodimeric domain"/>
    <property type="match status" value="1"/>
</dbReference>
<evidence type="ECO:0000256" key="10">
    <source>
        <dbReference type="ARBA" id="ARBA00035100"/>
    </source>
</evidence>
<dbReference type="InterPro" id="IPR036890">
    <property type="entry name" value="HATPase_C_sf"/>
</dbReference>
<dbReference type="Pfam" id="PF02518">
    <property type="entry name" value="HATPase_c"/>
    <property type="match status" value="1"/>
</dbReference>
<dbReference type="GO" id="GO:0000155">
    <property type="term" value="F:phosphorelay sensor kinase activity"/>
    <property type="evidence" value="ECO:0007669"/>
    <property type="project" value="InterPro"/>
</dbReference>
<evidence type="ECO:0000259" key="11">
    <source>
        <dbReference type="PROSITE" id="PS50109"/>
    </source>
</evidence>
<keyword evidence="5" id="KW-0597">Phosphoprotein</keyword>
<dbReference type="SMART" id="SM01231">
    <property type="entry name" value="H-kinase_dim"/>
    <property type="match status" value="1"/>
</dbReference>
<accession>U5CQ06</accession>
<evidence type="ECO:0000256" key="4">
    <source>
        <dbReference type="ARBA" id="ARBA00022500"/>
    </source>
</evidence>
<dbReference type="GO" id="GO:0006935">
    <property type="term" value="P:chemotaxis"/>
    <property type="evidence" value="ECO:0007669"/>
    <property type="project" value="UniProtKB-KW"/>
</dbReference>
<dbReference type="AlphaFoldDB" id="U5CQ06"/>
<dbReference type="EMBL" id="AXDC01000022">
    <property type="protein sequence ID" value="ERM91829.1"/>
    <property type="molecule type" value="Genomic_DNA"/>
</dbReference>
<comment type="function">
    <text evidence="10">Involved in the transmission of sensory signals from the chemoreceptors to the flagellar motors. CheA is autophosphorylated; it can transfer its phosphate group to either CheB or CheY.</text>
</comment>
<evidence type="ECO:0000313" key="13">
    <source>
        <dbReference type="EMBL" id="ERM91829.1"/>
    </source>
</evidence>
<dbReference type="SUPFAM" id="SSF47384">
    <property type="entry name" value="Homodimeric domain of signal transducing histidine kinase"/>
    <property type="match status" value="1"/>
</dbReference>
<dbReference type="InterPro" id="IPR036097">
    <property type="entry name" value="HisK_dim/P_sf"/>
</dbReference>
<evidence type="ECO:0000256" key="7">
    <source>
        <dbReference type="ARBA" id="ARBA00022777"/>
    </source>
</evidence>
<sequence length="821" mass="93133">MLATFCKNAYRDKVGMTEMKNESNGFIKNAKKLLDNIGFFVLGLEDAYEKDKAAEEILSRLSELLQLCKSYDFNKLSSFIESLIKLIKEIAQKEKFLDTEISDFLLDSFERIISLVENAEKEGLETLKAPELKEFEGRISEFLDEIDKMPQASVTHTDDMLRTISKDKKIFLNELIQKSESVYEILLQVVGTKAVEIDVTEFFDKLKEIGEVTHIDADTRKLPLLEELDPSIPYISLTFVLISDKNAQEIEDTLYKVIGTNTDVKVLVSPVFPDAIEKFTTSEGDSLSAMSAGEDKVQEVMDMIISQQEEFYKIAETPEDRRWRGNMVINVLQRIAEYMGWVTKSENLVKIIKTNKIKLPERFENLVNLIINNDKKLQENESKDRGVYAARTENEGIERRETKKGEEKILQEYNESISRDMMNNKGFSEIETTKTLKVDQTKIDELMKLVGELVAVNNGLSFMIKRIEMEYGSTDVTKELKDKQVLLKRIGNDLQDIVMSLRLLPIKYIFDRFPRMIREISRKLDKKVRLVTEGEETQIDKNIVTALYDPMLHIIRNAIDHGIEKPEERLKKGKSEEGLLVLKAQKIGDKVIIEVRDDGRGIDTEVVKAKAVQKGFVSAEKAATMDEHSVLELLFIPGFSTSDDVTELSGRGVGMDVVRDTVRRLGGNVRLMSKAGVGTSVYLELPVTMVTSRVLLFTLKERRYALPLESVGELVKIKAEDIRKMKGKEVVVLRGEIMPLLRLKEFMGLQNDAEEKFGTEYLLVVLNNGVAVMVDEFIGEQEIIIRPLPEELSSVYFLGAAILGDGDIVLVLNPEKLGGGI</sequence>
<dbReference type="InterPro" id="IPR002545">
    <property type="entry name" value="CheW-lke_dom"/>
</dbReference>
<dbReference type="Gene3D" id="2.30.30.40">
    <property type="entry name" value="SH3 Domains"/>
    <property type="match status" value="1"/>
</dbReference>
<evidence type="ECO:0000256" key="1">
    <source>
        <dbReference type="ARBA" id="ARBA00000085"/>
    </source>
</evidence>
<dbReference type="SUPFAM" id="SSF55874">
    <property type="entry name" value="ATPase domain of HSP90 chaperone/DNA topoisomerase II/histidine kinase"/>
    <property type="match status" value="1"/>
</dbReference>
<evidence type="ECO:0000256" key="8">
    <source>
        <dbReference type="ARBA" id="ARBA00022840"/>
    </source>
</evidence>
<dbReference type="InterPro" id="IPR003594">
    <property type="entry name" value="HATPase_dom"/>
</dbReference>
<evidence type="ECO:0000313" key="14">
    <source>
        <dbReference type="Proteomes" id="UP000016856"/>
    </source>
</evidence>
<keyword evidence="7" id="KW-0418">Kinase</keyword>
<keyword evidence="8" id="KW-0067">ATP-binding</keyword>
<organism evidence="13 14">
    <name type="scientific">Caldanaerobacter subterraneus subsp. yonseiensis KB-1</name>
    <dbReference type="NCBI Taxonomy" id="1388761"/>
    <lineage>
        <taxon>Bacteria</taxon>
        <taxon>Bacillati</taxon>
        <taxon>Bacillota</taxon>
        <taxon>Clostridia</taxon>
        <taxon>Thermoanaerobacterales</taxon>
        <taxon>Thermoanaerobacteraceae</taxon>
        <taxon>Caldanaerobacter</taxon>
    </lineage>
</organism>
<dbReference type="InterPro" id="IPR004358">
    <property type="entry name" value="Sig_transdc_His_kin-like_C"/>
</dbReference>
<dbReference type="InterPro" id="IPR037006">
    <property type="entry name" value="CheA-like_homodim_sf"/>
</dbReference>
<dbReference type="FunFam" id="3.30.565.10:FF:000016">
    <property type="entry name" value="Chemotaxis protein CheA, putative"/>
    <property type="match status" value="1"/>
</dbReference>
<dbReference type="InterPro" id="IPR036061">
    <property type="entry name" value="CheW-like_dom_sf"/>
</dbReference>